<evidence type="ECO:0000256" key="6">
    <source>
        <dbReference type="SAM" id="MobiDB-lite"/>
    </source>
</evidence>
<evidence type="ECO:0000256" key="1">
    <source>
        <dbReference type="ARBA" id="ARBA00004477"/>
    </source>
</evidence>
<dbReference type="AlphaFoldDB" id="A0AAN6G5R6"/>
<accession>A0AAN6G5R6</accession>
<keyword evidence="2 7" id="KW-0812">Transmembrane</keyword>
<organism evidence="8 9">
    <name type="scientific">Tilletia horrida</name>
    <dbReference type="NCBI Taxonomy" id="155126"/>
    <lineage>
        <taxon>Eukaryota</taxon>
        <taxon>Fungi</taxon>
        <taxon>Dikarya</taxon>
        <taxon>Basidiomycota</taxon>
        <taxon>Ustilaginomycotina</taxon>
        <taxon>Exobasidiomycetes</taxon>
        <taxon>Tilletiales</taxon>
        <taxon>Tilletiaceae</taxon>
        <taxon>Tilletia</taxon>
    </lineage>
</organism>
<feature type="transmembrane region" description="Helical" evidence="7">
    <location>
        <begin position="181"/>
        <end position="203"/>
    </location>
</feature>
<keyword evidence="4 7" id="KW-1133">Transmembrane helix</keyword>
<dbReference type="PANTHER" id="PTHR31394">
    <property type="entry name" value="TRANSMEMBRANE PROTEIN 199"/>
    <property type="match status" value="1"/>
</dbReference>
<dbReference type="InterPro" id="IPR021013">
    <property type="entry name" value="ATPase_Vma12"/>
</dbReference>
<sequence>MPSSKSAFPYKLEPNSTKARKQQPPSSSIILISTYTPSAYMLIHDLRWAEPEHASLYALTRGAQLYFPPKPRFERSPELEKSLAAIRLAHEQAEYERMTSILNPSQRKRSLFSLAEPPRSHASDSLHPSAPVLTVQKLTPEQEAEEWAEANKQISAVINIVISMAAVATAAWWAAGSANVLWKTLVCMALAIIVGVAETVMYARYWRVATQQAATRSSKMSGFDAGKPPAVLSFAADKATSKTKS</sequence>
<dbReference type="GO" id="GO:0005789">
    <property type="term" value="C:endoplasmic reticulum membrane"/>
    <property type="evidence" value="ECO:0007669"/>
    <property type="project" value="UniProtKB-SubCell"/>
</dbReference>
<evidence type="ECO:0000313" key="8">
    <source>
        <dbReference type="EMBL" id="KAK0521885.1"/>
    </source>
</evidence>
<dbReference type="PANTHER" id="PTHR31394:SF1">
    <property type="entry name" value="TRANSMEMBRANE PROTEIN 199"/>
    <property type="match status" value="1"/>
</dbReference>
<dbReference type="Proteomes" id="UP001176521">
    <property type="component" value="Unassembled WGS sequence"/>
</dbReference>
<gene>
    <name evidence="8" type="ORF">OC842_006637</name>
</gene>
<evidence type="ECO:0000256" key="2">
    <source>
        <dbReference type="ARBA" id="ARBA00022692"/>
    </source>
</evidence>
<keyword evidence="5 7" id="KW-0472">Membrane</keyword>
<comment type="subcellular location">
    <subcellularLocation>
        <location evidence="1">Endoplasmic reticulum membrane</location>
        <topology evidence="1">Multi-pass membrane protein</topology>
    </subcellularLocation>
</comment>
<comment type="caution">
    <text evidence="8">The sequence shown here is derived from an EMBL/GenBank/DDBJ whole genome shotgun (WGS) entry which is preliminary data.</text>
</comment>
<keyword evidence="3" id="KW-0256">Endoplasmic reticulum</keyword>
<keyword evidence="9" id="KW-1185">Reference proteome</keyword>
<dbReference type="Pfam" id="PF11712">
    <property type="entry name" value="Vma12"/>
    <property type="match status" value="1"/>
</dbReference>
<evidence type="ECO:0000256" key="5">
    <source>
        <dbReference type="ARBA" id="ARBA00023136"/>
    </source>
</evidence>
<proteinExistence type="predicted"/>
<evidence type="ECO:0000256" key="4">
    <source>
        <dbReference type="ARBA" id="ARBA00022989"/>
    </source>
</evidence>
<feature type="transmembrane region" description="Helical" evidence="7">
    <location>
        <begin position="156"/>
        <end position="175"/>
    </location>
</feature>
<protein>
    <submittedName>
        <fullName evidence="8">Uncharacterized protein</fullName>
    </submittedName>
</protein>
<evidence type="ECO:0000313" key="9">
    <source>
        <dbReference type="Proteomes" id="UP001176521"/>
    </source>
</evidence>
<dbReference type="EMBL" id="JAPDMQ010000631">
    <property type="protein sequence ID" value="KAK0521885.1"/>
    <property type="molecule type" value="Genomic_DNA"/>
</dbReference>
<feature type="region of interest" description="Disordered" evidence="6">
    <location>
        <begin position="1"/>
        <end position="26"/>
    </location>
</feature>
<name>A0AAN6G5R6_9BASI</name>
<dbReference type="GO" id="GO:0070072">
    <property type="term" value="P:vacuolar proton-transporting V-type ATPase complex assembly"/>
    <property type="evidence" value="ECO:0007669"/>
    <property type="project" value="InterPro"/>
</dbReference>
<evidence type="ECO:0000256" key="3">
    <source>
        <dbReference type="ARBA" id="ARBA00022824"/>
    </source>
</evidence>
<evidence type="ECO:0000256" key="7">
    <source>
        <dbReference type="SAM" id="Phobius"/>
    </source>
</evidence>
<reference evidence="8" key="1">
    <citation type="journal article" date="2023" name="PhytoFront">
        <title>Draft Genome Resources of Seven Strains of Tilletia horrida, Causal Agent of Kernel Smut of Rice.</title>
        <authorList>
            <person name="Khanal S."/>
            <person name="Antony Babu S."/>
            <person name="Zhou X.G."/>
        </authorList>
    </citation>
    <scope>NUCLEOTIDE SEQUENCE</scope>
    <source>
        <strain evidence="8">TX3</strain>
    </source>
</reference>